<evidence type="ECO:0000313" key="1">
    <source>
        <dbReference type="WBParaSite" id="MCU_014600-RA"/>
    </source>
</evidence>
<dbReference type="WBParaSite" id="MCU_014600-RA">
    <property type="protein sequence ID" value="MCU_014600-RA"/>
    <property type="gene ID" value="MCU_014600"/>
</dbReference>
<name>A0A5K3G2C6_MESCO</name>
<sequence>MAIERLLVNPPVARLEETTAPRGSFGSGESLSPWLNSAMMLRLNA</sequence>
<dbReference type="AlphaFoldDB" id="A0A5K3G2C6"/>
<proteinExistence type="predicted"/>
<organism evidence="1">
    <name type="scientific">Mesocestoides corti</name>
    <name type="common">Flatworm</name>
    <dbReference type="NCBI Taxonomy" id="53468"/>
    <lineage>
        <taxon>Eukaryota</taxon>
        <taxon>Metazoa</taxon>
        <taxon>Spiralia</taxon>
        <taxon>Lophotrochozoa</taxon>
        <taxon>Platyhelminthes</taxon>
        <taxon>Cestoda</taxon>
        <taxon>Eucestoda</taxon>
        <taxon>Cyclophyllidea</taxon>
        <taxon>Mesocestoididae</taxon>
        <taxon>Mesocestoides</taxon>
    </lineage>
</organism>
<protein>
    <submittedName>
        <fullName evidence="1">Transposase</fullName>
    </submittedName>
</protein>
<accession>A0A5K3G2C6</accession>
<reference evidence="1" key="1">
    <citation type="submission" date="2019-11" db="UniProtKB">
        <authorList>
            <consortium name="WormBaseParasite"/>
        </authorList>
    </citation>
    <scope>IDENTIFICATION</scope>
</reference>